<dbReference type="OrthoDB" id="3629183at2"/>
<reference evidence="2 3" key="1">
    <citation type="submission" date="2019-06" db="EMBL/GenBank/DDBJ databases">
        <title>Sequencing the genomes of 1000 actinobacteria strains.</title>
        <authorList>
            <person name="Klenk H.-P."/>
        </authorList>
    </citation>
    <scope>NUCLEOTIDE SEQUENCE [LARGE SCALE GENOMIC DNA]</scope>
    <source>
        <strain evidence="2 3">DSM 45679</strain>
    </source>
</reference>
<dbReference type="RefSeq" id="WP_142000094.1">
    <property type="nucleotide sequence ID" value="NZ_VFML01000001.1"/>
</dbReference>
<dbReference type="Proteomes" id="UP000320876">
    <property type="component" value="Unassembled WGS sequence"/>
</dbReference>
<organism evidence="2 3">
    <name type="scientific">Amycolatopsis cihanbeyliensis</name>
    <dbReference type="NCBI Taxonomy" id="1128664"/>
    <lineage>
        <taxon>Bacteria</taxon>
        <taxon>Bacillati</taxon>
        <taxon>Actinomycetota</taxon>
        <taxon>Actinomycetes</taxon>
        <taxon>Pseudonocardiales</taxon>
        <taxon>Pseudonocardiaceae</taxon>
        <taxon>Amycolatopsis</taxon>
    </lineage>
</organism>
<evidence type="ECO:0000313" key="2">
    <source>
        <dbReference type="EMBL" id="TQJ04416.1"/>
    </source>
</evidence>
<feature type="signal peptide" evidence="1">
    <location>
        <begin position="1"/>
        <end position="27"/>
    </location>
</feature>
<evidence type="ECO:0000256" key="1">
    <source>
        <dbReference type="SAM" id="SignalP"/>
    </source>
</evidence>
<protein>
    <submittedName>
        <fullName evidence="2">Uncharacterized protein</fullName>
    </submittedName>
</protein>
<name>A0A542DMV4_AMYCI</name>
<evidence type="ECO:0000313" key="3">
    <source>
        <dbReference type="Proteomes" id="UP000320876"/>
    </source>
</evidence>
<sequence>MKGKIARSIAAVAVGSLLAVVSGGVAAASVLDNGKGSSSTEAAGAQVLELRDELTKVAYAGDVQATQRALDDLDPLLTDISAGQRYEIQADAMETAGTAQQWRTETSDALSGKAQPRQVPPVPGLPELPDPLSMITGLLQSLLTLLTDLLGGLLGGGVPELPVPEVPAP</sequence>
<feature type="chain" id="PRO_5022182134" evidence="1">
    <location>
        <begin position="28"/>
        <end position="169"/>
    </location>
</feature>
<dbReference type="AlphaFoldDB" id="A0A542DMV4"/>
<proteinExistence type="predicted"/>
<keyword evidence="1" id="KW-0732">Signal</keyword>
<gene>
    <name evidence="2" type="ORF">FB471_4209</name>
</gene>
<keyword evidence="3" id="KW-1185">Reference proteome</keyword>
<accession>A0A542DMV4</accession>
<comment type="caution">
    <text evidence="2">The sequence shown here is derived from an EMBL/GenBank/DDBJ whole genome shotgun (WGS) entry which is preliminary data.</text>
</comment>
<dbReference type="EMBL" id="VFML01000001">
    <property type="protein sequence ID" value="TQJ04416.1"/>
    <property type="molecule type" value="Genomic_DNA"/>
</dbReference>